<gene>
    <name evidence="1" type="ORF">GCM10009682_59310</name>
</gene>
<comment type="caution">
    <text evidence="1">The sequence shown here is derived from an EMBL/GenBank/DDBJ whole genome shotgun (WGS) entry which is preliminary data.</text>
</comment>
<sequence length="76" mass="7919">MTDRVSLVLVQSNLCGTAAEPLSHSRCNTANGRMTRAALRGGAAEGTPSRVRARWGAVEATLSPAGARWGAVEARL</sequence>
<name>A0ABP4YZM8_9ACTN</name>
<dbReference type="EMBL" id="BAAALT010000277">
    <property type="protein sequence ID" value="GAA1833054.1"/>
    <property type="molecule type" value="Genomic_DNA"/>
</dbReference>
<accession>A0ABP4YZM8</accession>
<keyword evidence="2" id="KW-1185">Reference proteome</keyword>
<dbReference type="Proteomes" id="UP001500218">
    <property type="component" value="Unassembled WGS sequence"/>
</dbReference>
<organism evidence="1 2">
    <name type="scientific">Luedemannella flava</name>
    <dbReference type="NCBI Taxonomy" id="349316"/>
    <lineage>
        <taxon>Bacteria</taxon>
        <taxon>Bacillati</taxon>
        <taxon>Actinomycetota</taxon>
        <taxon>Actinomycetes</taxon>
        <taxon>Micromonosporales</taxon>
        <taxon>Micromonosporaceae</taxon>
        <taxon>Luedemannella</taxon>
    </lineage>
</organism>
<evidence type="ECO:0000313" key="1">
    <source>
        <dbReference type="EMBL" id="GAA1833054.1"/>
    </source>
</evidence>
<protein>
    <submittedName>
        <fullName evidence="1">Uncharacterized protein</fullName>
    </submittedName>
</protein>
<reference evidence="2" key="1">
    <citation type="journal article" date="2019" name="Int. J. Syst. Evol. Microbiol.">
        <title>The Global Catalogue of Microorganisms (GCM) 10K type strain sequencing project: providing services to taxonomists for standard genome sequencing and annotation.</title>
        <authorList>
            <consortium name="The Broad Institute Genomics Platform"/>
            <consortium name="The Broad Institute Genome Sequencing Center for Infectious Disease"/>
            <person name="Wu L."/>
            <person name="Ma J."/>
        </authorList>
    </citation>
    <scope>NUCLEOTIDE SEQUENCE [LARGE SCALE GENOMIC DNA]</scope>
    <source>
        <strain evidence="2">JCM 13250</strain>
    </source>
</reference>
<evidence type="ECO:0000313" key="2">
    <source>
        <dbReference type="Proteomes" id="UP001500218"/>
    </source>
</evidence>
<proteinExistence type="predicted"/>